<feature type="domain" description="ABC-2 type transporter transmembrane" evidence="6">
    <location>
        <begin position="23"/>
        <end position="381"/>
    </location>
</feature>
<feature type="transmembrane region" description="Helical" evidence="5">
    <location>
        <begin position="306"/>
        <end position="325"/>
    </location>
</feature>
<dbReference type="InterPro" id="IPR052902">
    <property type="entry name" value="ABC-2_transporter"/>
</dbReference>
<evidence type="ECO:0000256" key="5">
    <source>
        <dbReference type="SAM" id="Phobius"/>
    </source>
</evidence>
<gene>
    <name evidence="7" type="ORF">KDK92_11320</name>
</gene>
<protein>
    <submittedName>
        <fullName evidence="7">ABC transporter permease</fullName>
    </submittedName>
</protein>
<organism evidence="7 8">
    <name type="scientific">Oceanirhabdus seepicola</name>
    <dbReference type="NCBI Taxonomy" id="2828781"/>
    <lineage>
        <taxon>Bacteria</taxon>
        <taxon>Bacillati</taxon>
        <taxon>Bacillota</taxon>
        <taxon>Clostridia</taxon>
        <taxon>Eubacteriales</taxon>
        <taxon>Clostridiaceae</taxon>
        <taxon>Oceanirhabdus</taxon>
    </lineage>
</organism>
<reference evidence="7" key="1">
    <citation type="journal article" date="2021" name="mSystems">
        <title>Bacteria and Archaea Synergistically Convert Glycine Betaine to Biogenic Methane in the Formosa Cold Seep of the South China Sea.</title>
        <authorList>
            <person name="Li L."/>
            <person name="Zhang W."/>
            <person name="Zhang S."/>
            <person name="Song L."/>
            <person name="Sun Q."/>
            <person name="Zhang H."/>
            <person name="Xiang H."/>
            <person name="Dong X."/>
        </authorList>
    </citation>
    <scope>NUCLEOTIDE SEQUENCE</scope>
    <source>
        <strain evidence="7">ZWT</strain>
    </source>
</reference>
<dbReference type="GO" id="GO:0140359">
    <property type="term" value="F:ABC-type transporter activity"/>
    <property type="evidence" value="ECO:0007669"/>
    <property type="project" value="InterPro"/>
</dbReference>
<comment type="subcellular location">
    <subcellularLocation>
        <location evidence="1">Membrane</location>
        <topology evidence="1">Multi-pass membrane protein</topology>
    </subcellularLocation>
</comment>
<proteinExistence type="predicted"/>
<evidence type="ECO:0000313" key="8">
    <source>
        <dbReference type="Proteomes" id="UP001056429"/>
    </source>
</evidence>
<dbReference type="EMBL" id="JAGSOJ010000002">
    <property type="protein sequence ID" value="MCM1990326.1"/>
    <property type="molecule type" value="Genomic_DNA"/>
</dbReference>
<dbReference type="AlphaFoldDB" id="A0A9J6P2B2"/>
<feature type="transmembrane region" description="Helical" evidence="5">
    <location>
        <begin position="273"/>
        <end position="294"/>
    </location>
</feature>
<evidence type="ECO:0000256" key="3">
    <source>
        <dbReference type="ARBA" id="ARBA00022989"/>
    </source>
</evidence>
<keyword evidence="8" id="KW-1185">Reference proteome</keyword>
<dbReference type="PANTHER" id="PTHR43027">
    <property type="entry name" value="DOXORUBICIN RESISTANCE ABC TRANSPORTER PERMEASE PROTEIN DRRC-RELATED"/>
    <property type="match status" value="1"/>
</dbReference>
<name>A0A9J6P2B2_9CLOT</name>
<dbReference type="PANTHER" id="PTHR43027:SF1">
    <property type="entry name" value="DOXORUBICIN RESISTANCE ABC TRANSPORTER PERMEASE PROTEIN DRRC-RELATED"/>
    <property type="match status" value="1"/>
</dbReference>
<evidence type="ECO:0000313" key="7">
    <source>
        <dbReference type="EMBL" id="MCM1990326.1"/>
    </source>
</evidence>
<feature type="transmembrane region" description="Helical" evidence="5">
    <location>
        <begin position="239"/>
        <end position="261"/>
    </location>
</feature>
<comment type="caution">
    <text evidence="7">The sequence shown here is derived from an EMBL/GenBank/DDBJ whole genome shotgun (WGS) entry which is preliminary data.</text>
</comment>
<reference evidence="7" key="2">
    <citation type="submission" date="2021-04" db="EMBL/GenBank/DDBJ databases">
        <authorList>
            <person name="Dong X."/>
        </authorList>
    </citation>
    <scope>NUCLEOTIDE SEQUENCE</scope>
    <source>
        <strain evidence="7">ZWT</strain>
    </source>
</reference>
<accession>A0A9J6P2B2</accession>
<keyword evidence="3 5" id="KW-1133">Transmembrane helix</keyword>
<evidence type="ECO:0000259" key="6">
    <source>
        <dbReference type="Pfam" id="PF12698"/>
    </source>
</evidence>
<feature type="transmembrane region" description="Helical" evidence="5">
    <location>
        <begin position="21"/>
        <end position="40"/>
    </location>
</feature>
<feature type="transmembrane region" description="Helical" evidence="5">
    <location>
        <begin position="196"/>
        <end position="218"/>
    </location>
</feature>
<dbReference type="Gene3D" id="3.40.1710.10">
    <property type="entry name" value="abc type-2 transporter like domain"/>
    <property type="match status" value="1"/>
</dbReference>
<dbReference type="InterPro" id="IPR013525">
    <property type="entry name" value="ABC2_TM"/>
</dbReference>
<evidence type="ECO:0000256" key="1">
    <source>
        <dbReference type="ARBA" id="ARBA00004141"/>
    </source>
</evidence>
<evidence type="ECO:0000256" key="4">
    <source>
        <dbReference type="ARBA" id="ARBA00023136"/>
    </source>
</evidence>
<keyword evidence="4 5" id="KW-0472">Membrane</keyword>
<keyword evidence="2 5" id="KW-0812">Transmembrane</keyword>
<feature type="transmembrane region" description="Helical" evidence="5">
    <location>
        <begin position="362"/>
        <end position="382"/>
    </location>
</feature>
<dbReference type="GO" id="GO:0016020">
    <property type="term" value="C:membrane"/>
    <property type="evidence" value="ECO:0007669"/>
    <property type="project" value="UniProtKB-SubCell"/>
</dbReference>
<sequence>MGKIKGIIVNDVKIFFSNIKSNILLFIIFPVLLSHLYGAFNEKVFEPDRTIERFNVYVNDEDNSSLSKNLKEVLTYEGINEVIEIASKEESIVAINIPNGFEESLYTGENTTVQLEKLDKDAEIQSSIVKSIVENYVEYNTSYKQILNSINDSQLLDKEKEEVINEYSQYLSAFYEGEVLQVNNIDKIITLTSHQYFSGAILAFITLLMIFELARRFIKEKEDGTLKRLYSTNIRKSQIFAGKFIFNFFLCFMLISVYVIIKNVMVSGFEVDLVPLVITILVHSLLICGIASLMSSFIKSTKVVNLLTGILIPIFGMLGGTFFNIDNVGDGVFFKIVPKLTPNYWIQSIYNKLMRGNCLQELLSIILVIIGVGIITSLIAFMKLKISMED</sequence>
<dbReference type="Pfam" id="PF12698">
    <property type="entry name" value="ABC2_membrane_3"/>
    <property type="match status" value="1"/>
</dbReference>
<dbReference type="RefSeq" id="WP_250859361.1">
    <property type="nucleotide sequence ID" value="NZ_JAGSOJ010000002.1"/>
</dbReference>
<evidence type="ECO:0000256" key="2">
    <source>
        <dbReference type="ARBA" id="ARBA00022692"/>
    </source>
</evidence>
<dbReference type="Proteomes" id="UP001056429">
    <property type="component" value="Unassembled WGS sequence"/>
</dbReference>